<evidence type="ECO:0000313" key="2">
    <source>
        <dbReference type="EMBL" id="CAA9363176.1"/>
    </source>
</evidence>
<feature type="compositionally biased region" description="Gly residues" evidence="1">
    <location>
        <begin position="216"/>
        <end position="226"/>
    </location>
</feature>
<feature type="compositionally biased region" description="Basic and acidic residues" evidence="1">
    <location>
        <begin position="488"/>
        <end position="497"/>
    </location>
</feature>
<dbReference type="AlphaFoldDB" id="A0A6J4MPW5"/>
<feature type="compositionally biased region" description="Basic residues" evidence="1">
    <location>
        <begin position="498"/>
        <end position="508"/>
    </location>
</feature>
<protein>
    <submittedName>
        <fullName evidence="2">N-acyl-D-amino-acid deacylase</fullName>
        <ecNumber evidence="2">3.5.1.81</ecNumber>
    </submittedName>
</protein>
<feature type="compositionally biased region" description="Basic residues" evidence="1">
    <location>
        <begin position="71"/>
        <end position="83"/>
    </location>
</feature>
<sequence length="520" mass="54492">GWSDAGARRPSAARADGVRRHHPQRQGAGWDGESLVPGRRGHPRGPHRGRRRPGGGAGGARDRRGGDVRGARVHRRAHPRGRGAGHGGAQPRPAAPGAGDHHRAGEPRRRRRHRHGPPARAVPGPRHRGERGADGAARLRALARDGDGRPRAHPGRDGADAGPGAHRDGGGRVRDLHRAVVRAGELREDGGADRPVQGGGRLRGGVHQPHPRRGGLQRGAGGGGGRGDPHRARGEAARGGDAPQGAGAARVGVLRRARHPHRPRARRGGGGVRGPVPVHRLRHLAERRPGAPLGPGRRRHGAAAAHRRPGRGAPAARGAAGKPGPARRGGAPPVPPPPPRPQHRGEDAAVGRGPGAHGARGRRAGPAARGQSRHRVLQHAGRGRGAADAPAVDDDLVRRRPGAHGRRGAAPPLVWHLSAQDPRVRGGAGDDGPGRRHPQHDLASRNRVPHPRARDAEGRGHRRRGGVRPGPRQRPRHLQRPPPAGRGDGARAGERQAGHRRRPLRPRAARAGALAPRAPL</sequence>
<feature type="compositionally biased region" description="Basic residues" evidence="1">
    <location>
        <begin position="108"/>
        <end position="117"/>
    </location>
</feature>
<feature type="compositionally biased region" description="Low complexity" evidence="1">
    <location>
        <begin position="89"/>
        <end position="98"/>
    </location>
</feature>
<organism evidence="2">
    <name type="scientific">uncultured Gemmatimonadota bacterium</name>
    <dbReference type="NCBI Taxonomy" id="203437"/>
    <lineage>
        <taxon>Bacteria</taxon>
        <taxon>Pseudomonadati</taxon>
        <taxon>Gemmatimonadota</taxon>
        <taxon>environmental samples</taxon>
    </lineage>
</organism>
<feature type="compositionally biased region" description="Basic and acidic residues" evidence="1">
    <location>
        <begin position="142"/>
        <end position="192"/>
    </location>
</feature>
<feature type="compositionally biased region" description="Basic residues" evidence="1">
    <location>
        <begin position="460"/>
        <end position="479"/>
    </location>
</feature>
<feature type="compositionally biased region" description="Low complexity" evidence="1">
    <location>
        <begin position="311"/>
        <end position="331"/>
    </location>
</feature>
<dbReference type="EC" id="3.5.1.81" evidence="2"/>
<feature type="compositionally biased region" description="Basic and acidic residues" evidence="1">
    <location>
        <begin position="227"/>
        <end position="238"/>
    </location>
</feature>
<dbReference type="EMBL" id="CADCTW010000211">
    <property type="protein sequence ID" value="CAA9363176.1"/>
    <property type="molecule type" value="Genomic_DNA"/>
</dbReference>
<evidence type="ECO:0000256" key="1">
    <source>
        <dbReference type="SAM" id="MobiDB-lite"/>
    </source>
</evidence>
<keyword evidence="2" id="KW-0378">Hydrolase</keyword>
<accession>A0A6J4MPW5</accession>
<feature type="region of interest" description="Disordered" evidence="1">
    <location>
        <begin position="1"/>
        <end position="520"/>
    </location>
</feature>
<feature type="compositionally biased region" description="Basic residues" evidence="1">
    <location>
        <begin position="39"/>
        <end position="53"/>
    </location>
</feature>
<feature type="compositionally biased region" description="Basic residues" evidence="1">
    <location>
        <begin position="253"/>
        <end position="267"/>
    </location>
</feature>
<name>A0A6J4MPW5_9BACT</name>
<feature type="compositionally biased region" description="Basic residues" evidence="1">
    <location>
        <begin position="296"/>
        <end position="310"/>
    </location>
</feature>
<feature type="non-terminal residue" evidence="2">
    <location>
        <position position="520"/>
    </location>
</feature>
<reference evidence="2" key="1">
    <citation type="submission" date="2020-02" db="EMBL/GenBank/DDBJ databases">
        <authorList>
            <person name="Meier V. D."/>
        </authorList>
    </citation>
    <scope>NUCLEOTIDE SEQUENCE</scope>
    <source>
        <strain evidence="2">AVDCRST_MAG68</strain>
    </source>
</reference>
<dbReference type="GO" id="GO:0047420">
    <property type="term" value="F:N-acyl-D-amino-acid deacylase activity"/>
    <property type="evidence" value="ECO:0007669"/>
    <property type="project" value="UniProtKB-EC"/>
</dbReference>
<gene>
    <name evidence="2" type="ORF">AVDCRST_MAG68-4630</name>
</gene>
<feature type="compositionally biased region" description="Basic and acidic residues" evidence="1">
    <location>
        <begin position="60"/>
        <end position="70"/>
    </location>
</feature>
<proteinExistence type="predicted"/>
<feature type="non-terminal residue" evidence="2">
    <location>
        <position position="1"/>
    </location>
</feature>
<feature type="compositionally biased region" description="Low complexity" evidence="1">
    <location>
        <begin position="509"/>
        <end position="520"/>
    </location>
</feature>